<dbReference type="InterPro" id="IPR012997">
    <property type="entry name" value="RplA"/>
</dbReference>
<dbReference type="HAMAP" id="MF_02071">
    <property type="entry name" value="RlpA"/>
    <property type="match status" value="1"/>
</dbReference>
<keyword evidence="2 3" id="KW-0961">Cell wall biogenesis/degradation</keyword>
<gene>
    <name evidence="3" type="primary">rlpA</name>
    <name evidence="6" type="ORF">HYN46_09630</name>
</gene>
<dbReference type="SUPFAM" id="SSF50685">
    <property type="entry name" value="Barwin-like endoglucanases"/>
    <property type="match status" value="1"/>
</dbReference>
<dbReference type="GO" id="GO:0071555">
    <property type="term" value="P:cell wall organization"/>
    <property type="evidence" value="ECO:0007669"/>
    <property type="project" value="UniProtKB-KW"/>
</dbReference>
<dbReference type="KEGG" id="mbah:HYN46_09630"/>
<dbReference type="AlphaFoldDB" id="A0A345P717"/>
<dbReference type="EC" id="4.2.2.-" evidence="3"/>
<comment type="function">
    <text evidence="3">Lytic transglycosylase with a strong preference for naked glycan strands that lack stem peptides.</text>
</comment>
<dbReference type="CDD" id="cd22268">
    <property type="entry name" value="DPBB_RlpA-like"/>
    <property type="match status" value="1"/>
</dbReference>
<dbReference type="Pfam" id="PF03330">
    <property type="entry name" value="DPBB_1"/>
    <property type="match status" value="1"/>
</dbReference>
<evidence type="ECO:0000256" key="3">
    <source>
        <dbReference type="HAMAP-Rule" id="MF_02071"/>
    </source>
</evidence>
<evidence type="ECO:0000259" key="5">
    <source>
        <dbReference type="Pfam" id="PF03330"/>
    </source>
</evidence>
<proteinExistence type="inferred from homology"/>
<dbReference type="NCBIfam" id="TIGR00413">
    <property type="entry name" value="rlpA"/>
    <property type="match status" value="1"/>
</dbReference>
<feature type="signal peptide" evidence="3">
    <location>
        <begin position="1"/>
        <end position="20"/>
    </location>
</feature>
<keyword evidence="7" id="KW-1185">Reference proteome</keyword>
<dbReference type="GO" id="GO:0008932">
    <property type="term" value="F:lytic endotransglycosylase activity"/>
    <property type="evidence" value="ECO:0007669"/>
    <property type="project" value="UniProtKB-UniRule"/>
</dbReference>
<dbReference type="InterPro" id="IPR034718">
    <property type="entry name" value="RlpA"/>
</dbReference>
<evidence type="ECO:0000256" key="2">
    <source>
        <dbReference type="ARBA" id="ARBA00023316"/>
    </source>
</evidence>
<dbReference type="InterPro" id="IPR036908">
    <property type="entry name" value="RlpA-like_sf"/>
</dbReference>
<evidence type="ECO:0000313" key="6">
    <source>
        <dbReference type="EMBL" id="AXI03076.1"/>
    </source>
</evidence>
<dbReference type="PANTHER" id="PTHR34183">
    <property type="entry name" value="ENDOLYTIC PEPTIDOGLYCAN TRANSGLYCOSYLASE RLPA"/>
    <property type="match status" value="1"/>
</dbReference>
<reference evidence="6 7" key="1">
    <citation type="submission" date="2018-07" db="EMBL/GenBank/DDBJ databases">
        <title>Genome sequencing of Moraxellaceae gen. HYN0046.</title>
        <authorList>
            <person name="Kim M."/>
            <person name="Yi H."/>
        </authorList>
    </citation>
    <scope>NUCLEOTIDE SEQUENCE [LARGE SCALE GENOMIC DNA]</scope>
    <source>
        <strain evidence="6 7">HYN0046</strain>
    </source>
</reference>
<keyword evidence="3" id="KW-0732">Signal</keyword>
<name>A0A345P717_9GAMM</name>
<organism evidence="6 7">
    <name type="scientific">Aquirhabdus parva</name>
    <dbReference type="NCBI Taxonomy" id="2283318"/>
    <lineage>
        <taxon>Bacteria</taxon>
        <taxon>Pseudomonadati</taxon>
        <taxon>Pseudomonadota</taxon>
        <taxon>Gammaproteobacteria</taxon>
        <taxon>Moraxellales</taxon>
        <taxon>Moraxellaceae</taxon>
        <taxon>Aquirhabdus</taxon>
    </lineage>
</organism>
<dbReference type="GO" id="GO:0000270">
    <property type="term" value="P:peptidoglycan metabolic process"/>
    <property type="evidence" value="ECO:0007669"/>
    <property type="project" value="UniProtKB-UniRule"/>
</dbReference>
<dbReference type="EMBL" id="CP031222">
    <property type="protein sequence ID" value="AXI03076.1"/>
    <property type="molecule type" value="Genomic_DNA"/>
</dbReference>
<feature type="chain" id="PRO_5017089566" description="Endolytic peptidoglycan transglycosylase RlpA" evidence="3">
    <location>
        <begin position="21"/>
        <end position="219"/>
    </location>
</feature>
<dbReference type="OrthoDB" id="9779128at2"/>
<comment type="similarity">
    <text evidence="3 4">Belongs to the RlpA family.</text>
</comment>
<evidence type="ECO:0000313" key="7">
    <source>
        <dbReference type="Proteomes" id="UP000253940"/>
    </source>
</evidence>
<accession>A0A345P717</accession>
<keyword evidence="1 3" id="KW-0456">Lyase</keyword>
<dbReference type="Proteomes" id="UP000253940">
    <property type="component" value="Chromosome"/>
</dbReference>
<evidence type="ECO:0000256" key="4">
    <source>
        <dbReference type="RuleBase" id="RU003495"/>
    </source>
</evidence>
<dbReference type="RefSeq" id="WP_114899186.1">
    <property type="nucleotide sequence ID" value="NZ_CP031222.1"/>
</dbReference>
<dbReference type="PANTHER" id="PTHR34183:SF8">
    <property type="entry name" value="ENDOLYTIC PEPTIDOGLYCAN TRANSGLYCOSYLASE RLPA-RELATED"/>
    <property type="match status" value="1"/>
</dbReference>
<dbReference type="InterPro" id="IPR009009">
    <property type="entry name" value="RlpA-like_DPBB"/>
</dbReference>
<evidence type="ECO:0000256" key="1">
    <source>
        <dbReference type="ARBA" id="ARBA00023239"/>
    </source>
</evidence>
<dbReference type="Gene3D" id="2.40.40.10">
    <property type="entry name" value="RlpA-like domain"/>
    <property type="match status" value="1"/>
</dbReference>
<protein>
    <recommendedName>
        <fullName evidence="3">Endolytic peptidoglycan transglycosylase RlpA</fullName>
        <ecNumber evidence="3">4.2.2.-</ecNumber>
    </recommendedName>
</protein>
<feature type="domain" description="RlpA-like protein double-psi beta-barrel" evidence="5">
    <location>
        <begin position="122"/>
        <end position="211"/>
    </location>
</feature>
<sequence length="219" mass="23361" precursor="true">MRITLTTLAVLVTLTTSAHAELVQSQSLTTPFDVPSLASNALSRDSKTVNATTLALATTPTLATTRDTTSSDNVAVAANANTVVKVTNIDSSSDDNDQRSDNLSVLDRLSSVANDTVRKFKQTGIASWYGHQFNGRKTATGERFDMNAMTAAHRSLPLACFIRVTNKDNGKSVIVKVNDRGPYSGNRILDLSYGAAEKLGIVNKGMGNVTIERVSGPNQ</sequence>